<dbReference type="SUPFAM" id="SSF63829">
    <property type="entry name" value="Calcium-dependent phosphotriesterase"/>
    <property type="match status" value="1"/>
</dbReference>
<name>A0AAN2C8L6_UNVUL</name>
<protein>
    <recommendedName>
        <fullName evidence="4">Methanethiol oxidase</fullName>
    </recommendedName>
</protein>
<evidence type="ECO:0000313" key="3">
    <source>
        <dbReference type="Proteomes" id="UP001317532"/>
    </source>
</evidence>
<dbReference type="AlphaFoldDB" id="A0AAN2C8L6"/>
<organism evidence="2 3">
    <name type="scientific">Vulcanimicrobium alpinum</name>
    <dbReference type="NCBI Taxonomy" id="3016050"/>
    <lineage>
        <taxon>Bacteria</taxon>
        <taxon>Bacillati</taxon>
        <taxon>Vulcanimicrobiota</taxon>
        <taxon>Vulcanimicrobiia</taxon>
        <taxon>Vulcanimicrobiales</taxon>
        <taxon>Vulcanimicrobiaceae</taxon>
        <taxon>Vulcanimicrobium</taxon>
    </lineage>
</organism>
<feature type="signal peptide" evidence="1">
    <location>
        <begin position="1"/>
        <end position="20"/>
    </location>
</feature>
<dbReference type="EMBL" id="AP025523">
    <property type="protein sequence ID" value="BDE05083.1"/>
    <property type="molecule type" value="Genomic_DNA"/>
</dbReference>
<keyword evidence="1" id="KW-0732">Signal</keyword>
<keyword evidence="3" id="KW-1185">Reference proteome</keyword>
<dbReference type="Proteomes" id="UP001317532">
    <property type="component" value="Chromosome"/>
</dbReference>
<feature type="chain" id="PRO_5042971542" description="Methanethiol oxidase" evidence="1">
    <location>
        <begin position="21"/>
        <end position="412"/>
    </location>
</feature>
<evidence type="ECO:0008006" key="4">
    <source>
        <dbReference type="Google" id="ProtNLM"/>
    </source>
</evidence>
<evidence type="ECO:0000256" key="1">
    <source>
        <dbReference type="SAM" id="SignalP"/>
    </source>
</evidence>
<accession>A0AAN2C8L6</accession>
<dbReference type="KEGG" id="vab:WPS_03590"/>
<sequence>MKILAALAAAFIMSSAAASAQTQTSISKIAFGPANTLFAADWRTGRIYAYTLGPATSAASRPFNLLDLQVPLAKAVGTERFRVDDLAMRPGTNEAYIALDAGRRNEPAIVRVTPAGTVTKLDLARTHSTSVALEKTGGGVTFWDKVPERAYTVTDMKWHKGRLYVAGLANQSFSSTLRILSYPFASQTIASVEMYHTVHNQWETRAPIRAMTFANVGGVDTLLAGYLCSPLVSIPVASLVDGAHVKAKTLAELGVAGIPQSMIVYDQPDMQSGKSYPFVLITERYRPSVAIPLSGIEKENAGAGITAPPSMTAPPGANLGAIVEDFDGALRIDNQDATFFVALRRNLDTGAPELVSYDKRASFRLSDADVSEYDFPAYKYNADYQQKYILPMQNMLKKEEGYRDLVVAPKAP</sequence>
<gene>
    <name evidence="2" type="ORF">WPS_03590</name>
</gene>
<proteinExistence type="predicted"/>
<reference evidence="2 3" key="1">
    <citation type="journal article" date="2022" name="ISME Commun">
        <title>Vulcanimicrobium alpinus gen. nov. sp. nov., the first cultivated representative of the candidate phylum 'Eremiobacterota', is a metabolically versatile aerobic anoxygenic phototroph.</title>
        <authorList>
            <person name="Yabe S."/>
            <person name="Muto K."/>
            <person name="Abe K."/>
            <person name="Yokota A."/>
            <person name="Staudigel H."/>
            <person name="Tebo B.M."/>
        </authorList>
    </citation>
    <scope>NUCLEOTIDE SEQUENCE [LARGE SCALE GENOMIC DNA]</scope>
    <source>
        <strain evidence="2 3">WC8-2</strain>
    </source>
</reference>
<evidence type="ECO:0000313" key="2">
    <source>
        <dbReference type="EMBL" id="BDE05083.1"/>
    </source>
</evidence>